<evidence type="ECO:0000313" key="2">
    <source>
        <dbReference type="Proteomes" id="UP000030151"/>
    </source>
</evidence>
<dbReference type="HOGENOM" id="CLU_2085371_0_0_1"/>
<proteinExistence type="predicted"/>
<reference evidence="1 2" key="1">
    <citation type="submission" date="2014-02" db="EMBL/GenBank/DDBJ databases">
        <title>The genome sequence of the entomopathogenic fungus Metarhizium robertsii ARSEF 2575.</title>
        <authorList>
            <person name="Giuliano Garisto Donzelli B."/>
            <person name="Roe B.A."/>
            <person name="Macmil S.L."/>
            <person name="Krasnoff S.B."/>
            <person name="Gibson D.M."/>
        </authorList>
    </citation>
    <scope>NUCLEOTIDE SEQUENCE [LARGE SCALE GENOMIC DNA]</scope>
    <source>
        <strain evidence="1 2">ARSEF 2575</strain>
    </source>
</reference>
<evidence type="ECO:0000313" key="1">
    <source>
        <dbReference type="EMBL" id="EXU96336.1"/>
    </source>
</evidence>
<dbReference type="AlphaFoldDB" id="A0A0A1UMX7"/>
<accession>A0A0A1UMX7</accession>
<comment type="caution">
    <text evidence="1">The sequence shown here is derived from an EMBL/GenBank/DDBJ whole genome shotgun (WGS) entry which is preliminary data.</text>
</comment>
<name>A0A0A1UMX7_9HYPO</name>
<protein>
    <submittedName>
        <fullName evidence="1">Uncharacterized protein</fullName>
    </submittedName>
</protein>
<dbReference type="Proteomes" id="UP000030151">
    <property type="component" value="Unassembled WGS sequence"/>
</dbReference>
<sequence length="117" mass="13479">MDRGGIKALLVPDRVISTYLSKSKYRLTVLVRLVTNPWTWRPIRCSTFKEIFFPEREYEDSFDENAIYYSFIVHYRLVPQPRPHAPALVSSSLAYKSCPATIPDCNMPGLIAQLLNI</sequence>
<dbReference type="EMBL" id="JELW01000051">
    <property type="protein sequence ID" value="EXU96336.1"/>
    <property type="molecule type" value="Genomic_DNA"/>
</dbReference>
<gene>
    <name evidence="1" type="ORF">X797_010598</name>
</gene>
<organism evidence="1 2">
    <name type="scientific">Metarhizium robertsii</name>
    <dbReference type="NCBI Taxonomy" id="568076"/>
    <lineage>
        <taxon>Eukaryota</taxon>
        <taxon>Fungi</taxon>
        <taxon>Dikarya</taxon>
        <taxon>Ascomycota</taxon>
        <taxon>Pezizomycotina</taxon>
        <taxon>Sordariomycetes</taxon>
        <taxon>Hypocreomycetidae</taxon>
        <taxon>Hypocreales</taxon>
        <taxon>Clavicipitaceae</taxon>
        <taxon>Metarhizium</taxon>
    </lineage>
</organism>